<evidence type="ECO:0000313" key="9">
    <source>
        <dbReference type="EMBL" id="CZR69868.1"/>
    </source>
</evidence>
<comment type="cofactor">
    <cofactor evidence="1 6">
        <name>heme</name>
        <dbReference type="ChEBI" id="CHEBI:30413"/>
    </cofactor>
</comment>
<dbReference type="AlphaFoldDB" id="A0A1L7XXX3"/>
<gene>
    <name evidence="9" type="ORF">PAC_19768</name>
</gene>
<reference evidence="9 10" key="1">
    <citation type="submission" date="2016-03" db="EMBL/GenBank/DDBJ databases">
        <authorList>
            <person name="Ploux O."/>
        </authorList>
    </citation>
    <scope>NUCLEOTIDE SEQUENCE [LARGE SCALE GENOMIC DNA]</scope>
    <source>
        <strain evidence="9 10">UAMH 11012</strain>
    </source>
</reference>
<dbReference type="OrthoDB" id="1470350at2759"/>
<dbReference type="InterPro" id="IPR002401">
    <property type="entry name" value="Cyt_P450_E_grp-I"/>
</dbReference>
<organism evidence="9 10">
    <name type="scientific">Phialocephala subalpina</name>
    <dbReference type="NCBI Taxonomy" id="576137"/>
    <lineage>
        <taxon>Eukaryota</taxon>
        <taxon>Fungi</taxon>
        <taxon>Dikarya</taxon>
        <taxon>Ascomycota</taxon>
        <taxon>Pezizomycotina</taxon>
        <taxon>Leotiomycetes</taxon>
        <taxon>Helotiales</taxon>
        <taxon>Mollisiaceae</taxon>
        <taxon>Phialocephala</taxon>
        <taxon>Phialocephala fortinii species complex</taxon>
    </lineage>
</organism>
<evidence type="ECO:0000256" key="2">
    <source>
        <dbReference type="ARBA" id="ARBA00010617"/>
    </source>
</evidence>
<keyword evidence="8" id="KW-0812">Transmembrane</keyword>
<dbReference type="CDD" id="cd11058">
    <property type="entry name" value="CYP60B-like"/>
    <property type="match status" value="1"/>
</dbReference>
<evidence type="ECO:0000256" key="1">
    <source>
        <dbReference type="ARBA" id="ARBA00001971"/>
    </source>
</evidence>
<keyword evidence="5 6" id="KW-0408">Iron</keyword>
<keyword evidence="4 6" id="KW-0479">Metal-binding</keyword>
<evidence type="ECO:0000256" key="7">
    <source>
        <dbReference type="RuleBase" id="RU000461"/>
    </source>
</evidence>
<evidence type="ECO:0000256" key="4">
    <source>
        <dbReference type="ARBA" id="ARBA00022723"/>
    </source>
</evidence>
<keyword evidence="7" id="KW-0560">Oxidoreductase</keyword>
<keyword evidence="7 9" id="KW-0503">Monooxygenase</keyword>
<dbReference type="STRING" id="576137.A0A1L7XXX3"/>
<evidence type="ECO:0000256" key="5">
    <source>
        <dbReference type="ARBA" id="ARBA00023004"/>
    </source>
</evidence>
<dbReference type="InterPro" id="IPR036396">
    <property type="entry name" value="Cyt_P450_sf"/>
</dbReference>
<name>A0A1L7XXX3_9HELO</name>
<keyword evidence="3 6" id="KW-0349">Heme</keyword>
<keyword evidence="8" id="KW-1133">Transmembrane helix</keyword>
<keyword evidence="8" id="KW-0472">Membrane</keyword>
<feature type="binding site" description="axial binding residue" evidence="6">
    <location>
        <position position="417"/>
    </location>
    <ligand>
        <name>heme</name>
        <dbReference type="ChEBI" id="CHEBI:30413"/>
    </ligand>
    <ligandPart>
        <name>Fe</name>
        <dbReference type="ChEBI" id="CHEBI:18248"/>
    </ligandPart>
</feature>
<protein>
    <submittedName>
        <fullName evidence="9">Related to isotrichodermin C-15 hydroxylase (Cytochrome P-450 monooxygenase CYP65A1)</fullName>
    </submittedName>
</protein>
<evidence type="ECO:0000256" key="6">
    <source>
        <dbReference type="PIRSR" id="PIRSR602401-1"/>
    </source>
</evidence>
<dbReference type="PROSITE" id="PS00086">
    <property type="entry name" value="CYTOCHROME_P450"/>
    <property type="match status" value="1"/>
</dbReference>
<sequence length="475" mass="54175">MIQTTPAYGWLRLPSLSLANLTVGLTVLILVLTTKFIASRIIYNLCYHPLARFPGPLLWKVTRWPYMRAMQRGTLVHEIQKFHEQYEETIRIGPNEISCINPEAWQDIYGGHKSGQTFQKNPLWMSRQKSSSNSILSAKDADHHRIRRLISHAFSEKALREQEPILQQYIGILIQRLHDQVRAGWGSGVVNLVDWYSWTTFDIIGELGFGETFGCLTSSREHEWSSMVFSHFKAASLVTSVRFYPFLEGFLRRCLPSPVKDRQGHFQMSKEKIHRRLKDASKSSRTTGYLLKNPAFLATLVKEIRGTFGAEADINLGAVGKLPYLSAVLEEGLRMAPPVPSGLPRVVPPGGARVCSEWIPGGTNISFNQWSAYRSPLNFKRPNDFLPERWLVSDRSSVFAGDRKSALQPFSFGPRNCIGKNLAYAELRLILARLLWNFDLSFPADHTEYEWSKQRTYVLVEKQPLNVRLSEGKHN</sequence>
<evidence type="ECO:0000256" key="3">
    <source>
        <dbReference type="ARBA" id="ARBA00022617"/>
    </source>
</evidence>
<dbReference type="Gene3D" id="1.10.630.10">
    <property type="entry name" value="Cytochrome P450"/>
    <property type="match status" value="2"/>
</dbReference>
<comment type="similarity">
    <text evidence="2 7">Belongs to the cytochrome P450 family.</text>
</comment>
<dbReference type="PANTHER" id="PTHR24305:SF210">
    <property type="entry name" value="CYTOCHROME P450 MONOOXYGENASE ASQL-RELATED"/>
    <property type="match status" value="1"/>
</dbReference>
<dbReference type="EMBL" id="FJOG01000082">
    <property type="protein sequence ID" value="CZR69868.1"/>
    <property type="molecule type" value="Genomic_DNA"/>
</dbReference>
<dbReference type="PRINTS" id="PR00463">
    <property type="entry name" value="EP450I"/>
</dbReference>
<dbReference type="GO" id="GO:0005506">
    <property type="term" value="F:iron ion binding"/>
    <property type="evidence" value="ECO:0007669"/>
    <property type="project" value="InterPro"/>
</dbReference>
<evidence type="ECO:0000313" key="10">
    <source>
        <dbReference type="Proteomes" id="UP000184330"/>
    </source>
</evidence>
<dbReference type="Pfam" id="PF00067">
    <property type="entry name" value="p450"/>
    <property type="match status" value="2"/>
</dbReference>
<dbReference type="PANTHER" id="PTHR24305">
    <property type="entry name" value="CYTOCHROME P450"/>
    <property type="match status" value="1"/>
</dbReference>
<dbReference type="GO" id="GO:0020037">
    <property type="term" value="F:heme binding"/>
    <property type="evidence" value="ECO:0007669"/>
    <property type="project" value="InterPro"/>
</dbReference>
<dbReference type="InterPro" id="IPR001128">
    <property type="entry name" value="Cyt_P450"/>
</dbReference>
<dbReference type="PRINTS" id="PR00385">
    <property type="entry name" value="P450"/>
</dbReference>
<dbReference type="GO" id="GO:0004497">
    <property type="term" value="F:monooxygenase activity"/>
    <property type="evidence" value="ECO:0007669"/>
    <property type="project" value="UniProtKB-KW"/>
</dbReference>
<keyword evidence="10" id="KW-1185">Reference proteome</keyword>
<evidence type="ECO:0000256" key="8">
    <source>
        <dbReference type="SAM" id="Phobius"/>
    </source>
</evidence>
<dbReference type="InterPro" id="IPR017972">
    <property type="entry name" value="Cyt_P450_CS"/>
</dbReference>
<dbReference type="GO" id="GO:0016705">
    <property type="term" value="F:oxidoreductase activity, acting on paired donors, with incorporation or reduction of molecular oxygen"/>
    <property type="evidence" value="ECO:0007669"/>
    <property type="project" value="InterPro"/>
</dbReference>
<dbReference type="Proteomes" id="UP000184330">
    <property type="component" value="Unassembled WGS sequence"/>
</dbReference>
<accession>A0A1L7XXX3</accession>
<proteinExistence type="inferred from homology"/>
<dbReference type="SUPFAM" id="SSF48264">
    <property type="entry name" value="Cytochrome P450"/>
    <property type="match status" value="1"/>
</dbReference>
<feature type="transmembrane region" description="Helical" evidence="8">
    <location>
        <begin position="18"/>
        <end position="38"/>
    </location>
</feature>
<dbReference type="InterPro" id="IPR050121">
    <property type="entry name" value="Cytochrome_P450_monoxygenase"/>
</dbReference>